<sequence>MNTFLRRQTNRRIAELIYQQLSTCSSVDFKHYKPLDFQFWPKKAT</sequence>
<evidence type="ECO:0000313" key="1">
    <source>
        <dbReference type="EMBL" id="QHT71768.1"/>
    </source>
</evidence>
<name>A0A6C0GU88_9BACT</name>
<dbReference type="Proteomes" id="UP000480178">
    <property type="component" value="Chromosome"/>
</dbReference>
<organism evidence="1 2">
    <name type="scientific">Rhodocytophaga rosea</name>
    <dbReference type="NCBI Taxonomy" id="2704465"/>
    <lineage>
        <taxon>Bacteria</taxon>
        <taxon>Pseudomonadati</taxon>
        <taxon>Bacteroidota</taxon>
        <taxon>Cytophagia</taxon>
        <taxon>Cytophagales</taxon>
        <taxon>Rhodocytophagaceae</taxon>
        <taxon>Rhodocytophaga</taxon>
    </lineage>
</organism>
<accession>A0A6C0GU88</accession>
<gene>
    <name evidence="1" type="ORF">GXP67_36455</name>
</gene>
<dbReference type="KEGG" id="rhoz:GXP67_36455"/>
<dbReference type="AlphaFoldDB" id="A0A6C0GU88"/>
<dbReference type="RefSeq" id="WP_162447689.1">
    <property type="nucleotide sequence ID" value="NZ_CP048222.1"/>
</dbReference>
<proteinExistence type="predicted"/>
<reference evidence="1 2" key="1">
    <citation type="submission" date="2020-01" db="EMBL/GenBank/DDBJ databases">
        <authorList>
            <person name="Kim M.K."/>
        </authorList>
    </citation>
    <scope>NUCLEOTIDE SEQUENCE [LARGE SCALE GENOMIC DNA]</scope>
    <source>
        <strain evidence="1 2">172606-1</strain>
    </source>
</reference>
<evidence type="ECO:0000313" key="2">
    <source>
        <dbReference type="Proteomes" id="UP000480178"/>
    </source>
</evidence>
<dbReference type="EMBL" id="CP048222">
    <property type="protein sequence ID" value="QHT71768.1"/>
    <property type="molecule type" value="Genomic_DNA"/>
</dbReference>
<protein>
    <submittedName>
        <fullName evidence="1">Uncharacterized protein</fullName>
    </submittedName>
</protein>
<keyword evidence="2" id="KW-1185">Reference proteome</keyword>